<name>A0A560W6Y9_9MICO</name>
<gene>
    <name evidence="1" type="ORF">FB557_2783</name>
</gene>
<proteinExistence type="predicted"/>
<dbReference type="Pfam" id="PF10094">
    <property type="entry name" value="DUF2332"/>
    <property type="match status" value="1"/>
</dbReference>
<protein>
    <recommendedName>
        <fullName evidence="3">DUF2332 domain-containing protein</fullName>
    </recommendedName>
</protein>
<keyword evidence="2" id="KW-1185">Reference proteome</keyword>
<dbReference type="EMBL" id="VIUW01000005">
    <property type="protein sequence ID" value="TWD13382.1"/>
    <property type="molecule type" value="Genomic_DNA"/>
</dbReference>
<dbReference type="InterPro" id="IPR011200">
    <property type="entry name" value="UCP012608"/>
</dbReference>
<evidence type="ECO:0008006" key="3">
    <source>
        <dbReference type="Google" id="ProtNLM"/>
    </source>
</evidence>
<organism evidence="1 2">
    <name type="scientific">Marihabitans asiaticum</name>
    <dbReference type="NCBI Taxonomy" id="415218"/>
    <lineage>
        <taxon>Bacteria</taxon>
        <taxon>Bacillati</taxon>
        <taxon>Actinomycetota</taxon>
        <taxon>Actinomycetes</taxon>
        <taxon>Micrococcales</taxon>
        <taxon>Intrasporangiaceae</taxon>
        <taxon>Marihabitans</taxon>
    </lineage>
</organism>
<evidence type="ECO:0000313" key="1">
    <source>
        <dbReference type="EMBL" id="TWD13382.1"/>
    </source>
</evidence>
<dbReference type="OrthoDB" id="8899077at2"/>
<dbReference type="AlphaFoldDB" id="A0A560W6Y9"/>
<dbReference type="Proteomes" id="UP000315628">
    <property type="component" value="Unassembled WGS sequence"/>
</dbReference>
<dbReference type="RefSeq" id="WP_144858183.1">
    <property type="nucleotide sequence ID" value="NZ_BAAAYT010000002.1"/>
</dbReference>
<evidence type="ECO:0000313" key="2">
    <source>
        <dbReference type="Proteomes" id="UP000315628"/>
    </source>
</evidence>
<accession>A0A560W6Y9</accession>
<reference evidence="1 2" key="1">
    <citation type="submission" date="2019-06" db="EMBL/GenBank/DDBJ databases">
        <title>Sequencing the genomes of 1000 actinobacteria strains.</title>
        <authorList>
            <person name="Klenk H.-P."/>
        </authorList>
    </citation>
    <scope>NUCLEOTIDE SEQUENCE [LARGE SCALE GENOMIC DNA]</scope>
    <source>
        <strain evidence="1 2">DSM 18935</strain>
    </source>
</reference>
<sequence length="364" mass="40104">MQPMSSLEQTREYYAGFAEDYAKGESATYDDWARGVAADDELIARLGELEAPKRQPNLLFAAARWHGVPDRAPFAQMRQGVLDQWAAVSATMRSRSTQTNEVRRCASLVPLLGRVLVDVSYAPLALLEVGVSGGLCLYPDRYGYRYLDDRGEVVREIEADRSVVLESVVDGVPREQLPATLPRTLPEVHWRGGLDLNPLDITDEETLRWLRTLVWPEHEDRLALLDAAAELVGGEERTLVRGDARTDLSSLMARARSEAPQARLVVFHTAVAAYFEDDLREDWPDLMAQLCAEHDAVWISNEHPEVLPSVADAMCTDPPAGRFCLGVSGQGIAWTHGHGRSLTWDSGPCAAGTDDDEVVVGAPS</sequence>
<comment type="caution">
    <text evidence="1">The sequence shown here is derived from an EMBL/GenBank/DDBJ whole genome shotgun (WGS) entry which is preliminary data.</text>
</comment>